<accession>A0ABQ9ES19</accession>
<dbReference type="PROSITE" id="PS00028">
    <property type="entry name" value="ZINC_FINGER_C2H2_1"/>
    <property type="match status" value="2"/>
</dbReference>
<dbReference type="InterPro" id="IPR013087">
    <property type="entry name" value="Znf_C2H2_type"/>
</dbReference>
<evidence type="ECO:0000259" key="9">
    <source>
        <dbReference type="PROSITE" id="PS50157"/>
    </source>
</evidence>
<reference evidence="10 11" key="1">
    <citation type="submission" date="2022-12" db="EMBL/GenBank/DDBJ databases">
        <title>Chromosome-level genome of Tegillarca granosa.</title>
        <authorList>
            <person name="Kim J."/>
        </authorList>
    </citation>
    <scope>NUCLEOTIDE SEQUENCE [LARGE SCALE GENOMIC DNA]</scope>
    <source>
        <strain evidence="10">Teg-2019</strain>
        <tissue evidence="10">Adductor muscle</tissue>
    </source>
</reference>
<sequence>MAKNSDMTKEIENDFIVTSLSSSWKNDEENAGLPPPGLYTSSEMNCSTESTEIDSNIDGTETTTIQSTQNVQVAGAPFLNEIPSGEENSNTLGSSFITLSRLQVDSFCSESQKSNEQNYLGSISSINSDCSTSVSYGLQMTSTPMVVLLNNDKGKMETGFLLQSPSVMQTADSCYLYNRINGIYALAQANLVAQTQQDIVKQLTSITDQNESEQHTVLKNPVETPVKENPGERPYACPEENCDKKFAEFSSLRKHQLTHTGEKPFKCEECGKSFTQSGSRQMHMKKHAVEKSGDGKKKERAKKRKTKNKSSVVVVSNKEEEMLNYQNLQVILSQGVSDQVVNVTTQTPTTCKNKLHILNEMRLSKGKEI</sequence>
<evidence type="ECO:0000313" key="10">
    <source>
        <dbReference type="EMBL" id="KAJ8308016.1"/>
    </source>
</evidence>
<dbReference type="Proteomes" id="UP001217089">
    <property type="component" value="Unassembled WGS sequence"/>
</dbReference>
<dbReference type="Gene3D" id="3.30.160.60">
    <property type="entry name" value="Classic Zinc Finger"/>
    <property type="match status" value="2"/>
</dbReference>
<protein>
    <recommendedName>
        <fullName evidence="9">C2H2-type domain-containing protein</fullName>
    </recommendedName>
</protein>
<dbReference type="InterPro" id="IPR036236">
    <property type="entry name" value="Znf_C2H2_sf"/>
</dbReference>
<evidence type="ECO:0000256" key="6">
    <source>
        <dbReference type="ARBA" id="ARBA00023242"/>
    </source>
</evidence>
<evidence type="ECO:0000256" key="2">
    <source>
        <dbReference type="ARBA" id="ARBA00022723"/>
    </source>
</evidence>
<comment type="subcellular location">
    <subcellularLocation>
        <location evidence="1">Nucleus</location>
    </subcellularLocation>
</comment>
<feature type="compositionally biased region" description="Basic residues" evidence="8">
    <location>
        <begin position="298"/>
        <end position="308"/>
    </location>
</feature>
<keyword evidence="4 7" id="KW-0863">Zinc-finger</keyword>
<keyword evidence="6" id="KW-0539">Nucleus</keyword>
<gene>
    <name evidence="10" type="ORF">KUTeg_012890</name>
</gene>
<evidence type="ECO:0000313" key="11">
    <source>
        <dbReference type="Proteomes" id="UP001217089"/>
    </source>
</evidence>
<evidence type="ECO:0000256" key="1">
    <source>
        <dbReference type="ARBA" id="ARBA00004123"/>
    </source>
</evidence>
<evidence type="ECO:0000256" key="7">
    <source>
        <dbReference type="PROSITE-ProRule" id="PRU00042"/>
    </source>
</evidence>
<evidence type="ECO:0000256" key="5">
    <source>
        <dbReference type="ARBA" id="ARBA00022833"/>
    </source>
</evidence>
<proteinExistence type="predicted"/>
<organism evidence="10 11">
    <name type="scientific">Tegillarca granosa</name>
    <name type="common">Malaysian cockle</name>
    <name type="synonym">Anadara granosa</name>
    <dbReference type="NCBI Taxonomy" id="220873"/>
    <lineage>
        <taxon>Eukaryota</taxon>
        <taxon>Metazoa</taxon>
        <taxon>Spiralia</taxon>
        <taxon>Lophotrochozoa</taxon>
        <taxon>Mollusca</taxon>
        <taxon>Bivalvia</taxon>
        <taxon>Autobranchia</taxon>
        <taxon>Pteriomorphia</taxon>
        <taxon>Arcoida</taxon>
        <taxon>Arcoidea</taxon>
        <taxon>Arcidae</taxon>
        <taxon>Tegillarca</taxon>
    </lineage>
</organism>
<feature type="region of interest" description="Disordered" evidence="8">
    <location>
        <begin position="276"/>
        <end position="313"/>
    </location>
</feature>
<dbReference type="SMART" id="SM00355">
    <property type="entry name" value="ZnF_C2H2"/>
    <property type="match status" value="2"/>
</dbReference>
<dbReference type="EMBL" id="JARBDR010000657">
    <property type="protein sequence ID" value="KAJ8308016.1"/>
    <property type="molecule type" value="Genomic_DNA"/>
</dbReference>
<dbReference type="PROSITE" id="PS50157">
    <property type="entry name" value="ZINC_FINGER_C2H2_2"/>
    <property type="match status" value="2"/>
</dbReference>
<evidence type="ECO:0000256" key="3">
    <source>
        <dbReference type="ARBA" id="ARBA00022737"/>
    </source>
</evidence>
<keyword evidence="3" id="KW-0677">Repeat</keyword>
<dbReference type="Pfam" id="PF00096">
    <property type="entry name" value="zf-C2H2"/>
    <property type="match status" value="2"/>
</dbReference>
<dbReference type="InterPro" id="IPR050331">
    <property type="entry name" value="Zinc_finger"/>
</dbReference>
<keyword evidence="11" id="KW-1185">Reference proteome</keyword>
<keyword evidence="2" id="KW-0479">Metal-binding</keyword>
<name>A0ABQ9ES19_TEGGR</name>
<feature type="domain" description="C2H2-type" evidence="9">
    <location>
        <begin position="265"/>
        <end position="292"/>
    </location>
</feature>
<feature type="domain" description="C2H2-type" evidence="9">
    <location>
        <begin position="235"/>
        <end position="264"/>
    </location>
</feature>
<dbReference type="PANTHER" id="PTHR16515:SF57">
    <property type="entry name" value="ZINC FINGER PROTEIN 154-LIKE"/>
    <property type="match status" value="1"/>
</dbReference>
<feature type="compositionally biased region" description="Basic and acidic residues" evidence="8">
    <location>
        <begin position="287"/>
        <end position="297"/>
    </location>
</feature>
<dbReference type="SUPFAM" id="SSF57667">
    <property type="entry name" value="beta-beta-alpha zinc fingers"/>
    <property type="match status" value="1"/>
</dbReference>
<evidence type="ECO:0000256" key="8">
    <source>
        <dbReference type="SAM" id="MobiDB-lite"/>
    </source>
</evidence>
<keyword evidence="5" id="KW-0862">Zinc</keyword>
<evidence type="ECO:0000256" key="4">
    <source>
        <dbReference type="ARBA" id="ARBA00022771"/>
    </source>
</evidence>
<comment type="caution">
    <text evidence="10">The sequence shown here is derived from an EMBL/GenBank/DDBJ whole genome shotgun (WGS) entry which is preliminary data.</text>
</comment>
<dbReference type="PANTHER" id="PTHR16515">
    <property type="entry name" value="PR DOMAIN ZINC FINGER PROTEIN"/>
    <property type="match status" value="1"/>
</dbReference>